<evidence type="ECO:0000256" key="8">
    <source>
        <dbReference type="ARBA" id="ARBA00023136"/>
    </source>
</evidence>
<dbReference type="FunFam" id="1.10.472.100:FF:000003">
    <property type="entry name" value="Presenilin"/>
    <property type="match status" value="1"/>
</dbReference>
<dbReference type="Pfam" id="PF01080">
    <property type="entry name" value="Presenilin"/>
    <property type="match status" value="1"/>
</dbReference>
<dbReference type="EMBL" id="ABJB010330059">
    <property type="status" value="NOT_ANNOTATED_CDS"/>
    <property type="molecule type" value="Genomic_DNA"/>
</dbReference>
<sequence length="392" mass="44421">KMCHSMTAQYRHIMRQVITLICALSICMASVACLVRILKPSKNDGMSQPYVRYPVEYDAEPVLLMNSFANAFSFLSMIMIVNCTLVLLYKGGYTNVIKAWLMTGSGVLLFVVTYYYMGRCVYYFNFPMDHLSCSFIVWNIGMTGMGTLYYKGPFVMHQGFVIYVSILMAVVLEESFPEWTAWILMILVSLWDMFAVLCVIGPLRMLIETAHERNEPLFPALLFSTSSAWCYDLSAQTPTNAEKLPRRLLNFRGSTNTEDSFVVSRMKAIQEIRRQEDVLCSHHHHHTHQPRHHRQRRQDAAAPEDTGMKMGLGDFIFYSILVGKASRHGTVSAVVICYIYVVIGIILTLALLVIAQKPVPALPLSISLGMFAYFSTISFVEPFMEETGVLSL</sequence>
<comment type="subunit">
    <text evidence="10">Homodimer. Component of the gamma-secretase complex, a complex composed of a presenilin homodimer, nicastrin, aph1 and pen2.</text>
</comment>
<feature type="transmembrane region" description="Helical" evidence="11">
    <location>
        <begin position="68"/>
        <end position="89"/>
    </location>
</feature>
<dbReference type="Proteomes" id="UP000001555">
    <property type="component" value="Unassembled WGS sequence"/>
</dbReference>
<evidence type="ECO:0000256" key="4">
    <source>
        <dbReference type="ARBA" id="ARBA00022824"/>
    </source>
</evidence>
<accession>B7QGI2</accession>
<dbReference type="GO" id="GO:0055074">
    <property type="term" value="P:calcium ion homeostasis"/>
    <property type="evidence" value="ECO:0000318"/>
    <property type="project" value="GO_Central"/>
</dbReference>
<keyword evidence="15" id="KW-1185">Reference proteome</keyword>
<evidence type="ECO:0000256" key="7">
    <source>
        <dbReference type="ARBA" id="ARBA00023034"/>
    </source>
</evidence>
<comment type="domain">
    <text evidence="11">The PAL motif is required for normal active site conformation.</text>
</comment>
<evidence type="ECO:0000313" key="15">
    <source>
        <dbReference type="Proteomes" id="UP000001555"/>
    </source>
</evidence>
<dbReference type="GO" id="GO:0044351">
    <property type="term" value="P:macropinocytosis"/>
    <property type="evidence" value="ECO:0007669"/>
    <property type="project" value="UniProtKB-ARBA"/>
</dbReference>
<dbReference type="GO" id="GO:0070765">
    <property type="term" value="C:gamma-secretase complex"/>
    <property type="evidence" value="ECO:0000318"/>
    <property type="project" value="GO_Central"/>
</dbReference>
<dbReference type="SMART" id="SM00730">
    <property type="entry name" value="PSN"/>
    <property type="match status" value="1"/>
</dbReference>
<dbReference type="PANTHER" id="PTHR10202:SF13">
    <property type="entry name" value="PRESENILIN HOMOLOG"/>
    <property type="match status" value="1"/>
</dbReference>
<comment type="function">
    <text evidence="9">Probable catalytic subunit of the gamma-secretase complex, an endoprotease complex that catalyzes the intramembrane cleavage of integral membrane proteins such as Notch receptors. Requires the other members of the gamma-secretase complex to have a protease activity.</text>
</comment>
<comment type="similarity">
    <text evidence="1 11">Belongs to the peptidase A22A family.</text>
</comment>
<evidence type="ECO:0000256" key="9">
    <source>
        <dbReference type="ARBA" id="ARBA00053367"/>
    </source>
</evidence>
<keyword evidence="6 11" id="KW-1133">Transmembrane helix</keyword>
<evidence type="ECO:0000256" key="5">
    <source>
        <dbReference type="ARBA" id="ARBA00022976"/>
    </source>
</evidence>
<comment type="function">
    <text evidence="11">Probable subunit of the gamma-secretase complex, an endoprotease complex that catalyzes the intramembrane cleavage of integral membrane proteins such as Notch receptors.</text>
</comment>
<dbReference type="GO" id="GO:0034205">
    <property type="term" value="P:amyloid-beta formation"/>
    <property type="evidence" value="ECO:0000318"/>
    <property type="project" value="GO_Central"/>
</dbReference>
<dbReference type="AlphaFoldDB" id="B7QGI2"/>
<dbReference type="InterPro" id="IPR006639">
    <property type="entry name" value="Preselin/SPP"/>
</dbReference>
<keyword evidence="5 11" id="KW-0914">Notch signaling pathway</keyword>
<evidence type="ECO:0000256" key="10">
    <source>
        <dbReference type="ARBA" id="ARBA00066080"/>
    </source>
</evidence>
<evidence type="ECO:0000313" key="13">
    <source>
        <dbReference type="EMBL" id="EEC17954.1"/>
    </source>
</evidence>
<evidence type="ECO:0000256" key="1">
    <source>
        <dbReference type="ARBA" id="ARBA00008604"/>
    </source>
</evidence>
<feature type="non-terminal residue" evidence="13">
    <location>
        <position position="1"/>
    </location>
</feature>
<dbReference type="GO" id="GO:0000139">
    <property type="term" value="C:Golgi membrane"/>
    <property type="evidence" value="ECO:0007669"/>
    <property type="project" value="UniProtKB-SubCell"/>
</dbReference>
<dbReference type="PaxDb" id="6945-B7QGI2"/>
<proteinExistence type="inferred from homology"/>
<dbReference type="Gene3D" id="1.10.472.100">
    <property type="entry name" value="Presenilin"/>
    <property type="match status" value="1"/>
</dbReference>
<feature type="transmembrane region" description="Helical" evidence="11">
    <location>
        <begin position="96"/>
        <end position="116"/>
    </location>
</feature>
<evidence type="ECO:0000256" key="2">
    <source>
        <dbReference type="ARBA" id="ARBA00022692"/>
    </source>
</evidence>
<feature type="compositionally biased region" description="Basic residues" evidence="12">
    <location>
        <begin position="283"/>
        <end position="296"/>
    </location>
</feature>
<dbReference type="PANTHER" id="PTHR10202">
    <property type="entry name" value="PRESENILIN"/>
    <property type="match status" value="1"/>
</dbReference>
<keyword evidence="11" id="KW-0645">Protease</keyword>
<gene>
    <name evidence="13" type="ORF">IscW_ISCW022390</name>
</gene>
<dbReference type="EC" id="3.4.23.-" evidence="11"/>
<evidence type="ECO:0000256" key="3">
    <source>
        <dbReference type="ARBA" id="ARBA00022801"/>
    </source>
</evidence>
<dbReference type="HOGENOM" id="CLU_022975_3_0_1"/>
<keyword evidence="2 11" id="KW-0812">Transmembrane</keyword>
<dbReference type="VEuPathDB" id="VectorBase:ISCI022390"/>
<dbReference type="EMBL" id="DS931786">
    <property type="protein sequence ID" value="EEC17954.1"/>
    <property type="molecule type" value="Genomic_DNA"/>
</dbReference>
<keyword evidence="4 11" id="KW-0256">Endoplasmic reticulum</keyword>
<dbReference type="EnsemblMetazoa" id="ISCW022390-RA">
    <property type="protein sequence ID" value="ISCW022390-PA"/>
    <property type="gene ID" value="ISCW022390"/>
</dbReference>
<dbReference type="GO" id="GO:0006509">
    <property type="term" value="P:membrane protein ectodomain proteolysis"/>
    <property type="evidence" value="ECO:0000318"/>
    <property type="project" value="GO_Central"/>
</dbReference>
<dbReference type="PRINTS" id="PR01072">
    <property type="entry name" value="PRESENILIN"/>
</dbReference>
<evidence type="ECO:0000256" key="11">
    <source>
        <dbReference type="RuleBase" id="RU361148"/>
    </source>
</evidence>
<reference evidence="13 15" key="1">
    <citation type="submission" date="2008-03" db="EMBL/GenBank/DDBJ databases">
        <title>Annotation of Ixodes scapularis.</title>
        <authorList>
            <consortium name="Ixodes scapularis Genome Project Consortium"/>
            <person name="Caler E."/>
            <person name="Hannick L.I."/>
            <person name="Bidwell S."/>
            <person name="Joardar V."/>
            <person name="Thiagarajan M."/>
            <person name="Amedeo P."/>
            <person name="Galinsky K.J."/>
            <person name="Schobel S."/>
            <person name="Inman J."/>
            <person name="Hostetler J."/>
            <person name="Miller J."/>
            <person name="Hammond M."/>
            <person name="Megy K."/>
            <person name="Lawson D."/>
            <person name="Kodira C."/>
            <person name="Sutton G."/>
            <person name="Meyer J."/>
            <person name="Hill C.A."/>
            <person name="Birren B."/>
            <person name="Nene V."/>
            <person name="Collins F."/>
            <person name="Alarcon-Chaidez F."/>
            <person name="Wikel S."/>
            <person name="Strausberg R."/>
        </authorList>
    </citation>
    <scope>NUCLEOTIDE SEQUENCE [LARGE SCALE GENOMIC DNA]</scope>
    <source>
        <strain evidence="15">Wikel</strain>
        <strain evidence="13">Wikel colony</strain>
    </source>
</reference>
<evidence type="ECO:0000256" key="12">
    <source>
        <dbReference type="SAM" id="MobiDB-lite"/>
    </source>
</evidence>
<protein>
    <recommendedName>
        <fullName evidence="11">Presenilin</fullName>
        <ecNumber evidence="11">3.4.23.-</ecNumber>
    </recommendedName>
</protein>
<name>B7QGI2_IXOSC</name>
<keyword evidence="3 11" id="KW-0378">Hydrolase</keyword>
<organism>
    <name type="scientific">Ixodes scapularis</name>
    <name type="common">Black-legged tick</name>
    <name type="synonym">Deer tick</name>
    <dbReference type="NCBI Taxonomy" id="6945"/>
    <lineage>
        <taxon>Eukaryota</taxon>
        <taxon>Metazoa</taxon>
        <taxon>Ecdysozoa</taxon>
        <taxon>Arthropoda</taxon>
        <taxon>Chelicerata</taxon>
        <taxon>Arachnida</taxon>
        <taxon>Acari</taxon>
        <taxon>Parasitiformes</taxon>
        <taxon>Ixodida</taxon>
        <taxon>Ixodoidea</taxon>
        <taxon>Ixodidae</taxon>
        <taxon>Ixodinae</taxon>
        <taxon>Ixodes</taxon>
    </lineage>
</organism>
<feature type="transmembrane region" description="Helical" evidence="11">
    <location>
        <begin position="122"/>
        <end position="142"/>
    </location>
</feature>
<keyword evidence="7 11" id="KW-0333">Golgi apparatus</keyword>
<dbReference type="VEuPathDB" id="VectorBase:ISCW022390"/>
<dbReference type="GO" id="GO:0004175">
    <property type="term" value="F:endopeptidase activity"/>
    <property type="evidence" value="ECO:0000318"/>
    <property type="project" value="GO_Central"/>
</dbReference>
<dbReference type="GO" id="GO:0005789">
    <property type="term" value="C:endoplasmic reticulum membrane"/>
    <property type="evidence" value="ECO:0007669"/>
    <property type="project" value="UniProtKB-SubCell"/>
</dbReference>
<dbReference type="VEuPathDB" id="VectorBase:ISCP_006130"/>
<evidence type="ECO:0000256" key="6">
    <source>
        <dbReference type="ARBA" id="ARBA00022989"/>
    </source>
</evidence>
<keyword evidence="8 11" id="KW-0472">Membrane</keyword>
<dbReference type="InterPro" id="IPR042524">
    <property type="entry name" value="Presenilin_C"/>
</dbReference>
<reference evidence="14" key="2">
    <citation type="submission" date="2020-05" db="UniProtKB">
        <authorList>
            <consortium name="EnsemblMetazoa"/>
        </authorList>
    </citation>
    <scope>IDENTIFICATION</scope>
    <source>
        <strain evidence="14">wikel</strain>
    </source>
</reference>
<feature type="transmembrane region" description="Helical" evidence="11">
    <location>
        <begin position="333"/>
        <end position="355"/>
    </location>
</feature>
<dbReference type="InParanoid" id="B7QGI2"/>
<dbReference type="GO" id="GO:0042500">
    <property type="term" value="F:aspartic endopeptidase activity, intramembrane cleaving"/>
    <property type="evidence" value="ECO:0007669"/>
    <property type="project" value="InterPro"/>
</dbReference>
<dbReference type="GO" id="GO:0016485">
    <property type="term" value="P:protein processing"/>
    <property type="evidence" value="ECO:0000318"/>
    <property type="project" value="GO_Central"/>
</dbReference>
<feature type="transmembrane region" description="Helical" evidence="11">
    <location>
        <begin position="361"/>
        <end position="380"/>
    </location>
</feature>
<evidence type="ECO:0000313" key="14">
    <source>
        <dbReference type="EnsemblMetazoa" id="ISCW022390-PA"/>
    </source>
</evidence>
<feature type="transmembrane region" description="Helical" evidence="11">
    <location>
        <begin position="154"/>
        <end position="173"/>
    </location>
</feature>
<dbReference type="InterPro" id="IPR001108">
    <property type="entry name" value="Peptidase_A22A"/>
</dbReference>
<dbReference type="STRING" id="6945.B7QGI2"/>
<dbReference type="OrthoDB" id="20287at2759"/>
<feature type="region of interest" description="Disordered" evidence="12">
    <location>
        <begin position="283"/>
        <end position="303"/>
    </location>
</feature>
<dbReference type="GO" id="GO:0007219">
    <property type="term" value="P:Notch signaling pathway"/>
    <property type="evidence" value="ECO:0000318"/>
    <property type="project" value="GO_Central"/>
</dbReference>
<feature type="transmembrane region" description="Helical" evidence="11">
    <location>
        <begin position="179"/>
        <end position="203"/>
    </location>
</feature>
<comment type="subcellular location">
    <subcellularLocation>
        <location evidence="11">Endoplasmic reticulum membrane</location>
        <topology evidence="11">Multi-pass membrane protein</topology>
    </subcellularLocation>
    <subcellularLocation>
        <location evidence="11">Golgi apparatus membrane</location>
        <topology evidence="11">Multi-pass membrane protein</topology>
    </subcellularLocation>
</comment>